<dbReference type="SUPFAM" id="SSF88713">
    <property type="entry name" value="Glycoside hydrolase/deacetylase"/>
    <property type="match status" value="1"/>
</dbReference>
<dbReference type="PANTHER" id="PTHR10587:SF98">
    <property type="entry name" value="CHITIN DEACETYLASE"/>
    <property type="match status" value="1"/>
</dbReference>
<dbReference type="CDD" id="cd10952">
    <property type="entry name" value="CE4_MrCDA_like"/>
    <property type="match status" value="1"/>
</dbReference>
<dbReference type="EMBL" id="LK023324">
    <property type="protein sequence ID" value="CDS08304.1"/>
    <property type="molecule type" value="Genomic_DNA"/>
</dbReference>
<evidence type="ECO:0000313" key="4">
    <source>
        <dbReference type="EMBL" id="CDS08304.1"/>
    </source>
</evidence>
<feature type="region of interest" description="Disordered" evidence="1">
    <location>
        <begin position="376"/>
        <end position="424"/>
    </location>
</feature>
<dbReference type="InterPro" id="IPR011330">
    <property type="entry name" value="Glyco_hydro/deAcase_b/a-brl"/>
</dbReference>
<feature type="domain" description="NodB homology" evidence="3">
    <location>
        <begin position="155"/>
        <end position="359"/>
    </location>
</feature>
<dbReference type="InterPro" id="IPR050248">
    <property type="entry name" value="Polysacc_deacetylase_ArnD"/>
</dbReference>
<dbReference type="Pfam" id="PF01522">
    <property type="entry name" value="Polysacc_deac_1"/>
    <property type="match status" value="1"/>
</dbReference>
<evidence type="ECO:0000259" key="3">
    <source>
        <dbReference type="PROSITE" id="PS51677"/>
    </source>
</evidence>
<feature type="signal peptide" evidence="2">
    <location>
        <begin position="1"/>
        <end position="25"/>
    </location>
</feature>
<evidence type="ECO:0000256" key="1">
    <source>
        <dbReference type="SAM" id="MobiDB-lite"/>
    </source>
</evidence>
<name>A0A077WML2_9FUNG</name>
<feature type="chain" id="PRO_5001726440" description="NodB homology domain-containing protein" evidence="2">
    <location>
        <begin position="26"/>
        <end position="452"/>
    </location>
</feature>
<dbReference type="PANTHER" id="PTHR10587">
    <property type="entry name" value="GLYCOSYL TRANSFERASE-RELATED"/>
    <property type="match status" value="1"/>
</dbReference>
<dbReference type="PROSITE" id="PS51677">
    <property type="entry name" value="NODB"/>
    <property type="match status" value="1"/>
</dbReference>
<dbReference type="GO" id="GO:0009272">
    <property type="term" value="P:fungal-type cell wall biogenesis"/>
    <property type="evidence" value="ECO:0007669"/>
    <property type="project" value="UniProtKB-ARBA"/>
</dbReference>
<evidence type="ECO:0000256" key="2">
    <source>
        <dbReference type="SAM" id="SignalP"/>
    </source>
</evidence>
<dbReference type="GO" id="GO:0005975">
    <property type="term" value="P:carbohydrate metabolic process"/>
    <property type="evidence" value="ECO:0007669"/>
    <property type="project" value="InterPro"/>
</dbReference>
<dbReference type="Gene3D" id="3.20.20.370">
    <property type="entry name" value="Glycoside hydrolase/deacetylase"/>
    <property type="match status" value="1"/>
</dbReference>
<dbReference type="InterPro" id="IPR002509">
    <property type="entry name" value="NODB_dom"/>
</dbReference>
<accession>A0A077WML2</accession>
<dbReference type="OrthoDB" id="407355at2759"/>
<feature type="compositionally biased region" description="Low complexity" evidence="1">
    <location>
        <begin position="388"/>
        <end position="412"/>
    </location>
</feature>
<dbReference type="AlphaFoldDB" id="A0A077WML2"/>
<reference evidence="4" key="1">
    <citation type="journal article" date="2014" name="Genome Announc.">
        <title>De novo whole-genome sequence and genome annotation of Lichtheimia ramosa.</title>
        <authorList>
            <person name="Linde J."/>
            <person name="Schwartze V."/>
            <person name="Binder U."/>
            <person name="Lass-Florl C."/>
            <person name="Voigt K."/>
            <person name="Horn F."/>
        </authorList>
    </citation>
    <scope>NUCLEOTIDE SEQUENCE</scope>
    <source>
        <strain evidence="4">JMRC FSU:6197</strain>
    </source>
</reference>
<proteinExistence type="predicted"/>
<dbReference type="GO" id="GO:0004099">
    <property type="term" value="F:chitin deacetylase activity"/>
    <property type="evidence" value="ECO:0007669"/>
    <property type="project" value="TreeGrafter"/>
</dbReference>
<dbReference type="GO" id="GO:0016020">
    <property type="term" value="C:membrane"/>
    <property type="evidence" value="ECO:0007669"/>
    <property type="project" value="TreeGrafter"/>
</dbReference>
<protein>
    <recommendedName>
        <fullName evidence="3">NodB homology domain-containing protein</fullName>
    </recommendedName>
</protein>
<sequence length="452" mass="49397">MMKLTSCGTAAAALLMMITAHQAQAQSPTSSGLLAVQSPTWLPDFPKPSGVVTSYPTGPADTGATLDKTTLNLTAYPEPWGKPTVDHPEIKAVIDAIDWSHVPNATVNKAKSNGDLDMDGYDASNDPYCWWSDTNCIKPKVSYLPEDIYYCPNVGDWGLNFDDGPYNPSDDDPILNKYSEPELYNFLAEHNQTATLFYIGSNVVTYPAAARRALNNGHVLCIHTWSHPQMTAQTNEQVVAEFYWSLRAVKEATGVTSRCWRPPYGDVDDRVRAIAWQMGMRTIVWDQDTNDWNMPGDGGGNLSPDTVNGYFEDWINARKNGTDNQHGHITLEHELNNSTVTMAEKWLPELQKNFNVVNIQQCMNISQPYWETDFVYPTEKDPKPAQNSTASSSASSGASASGTAAASGSSSADGESEKQQDGQDASMAVTSFTATSAWAISLLSAGAFYLVQ</sequence>
<gene>
    <name evidence="4" type="ORF">LRAMOSA02252</name>
</gene>
<organism evidence="4">
    <name type="scientific">Lichtheimia ramosa</name>
    <dbReference type="NCBI Taxonomy" id="688394"/>
    <lineage>
        <taxon>Eukaryota</taxon>
        <taxon>Fungi</taxon>
        <taxon>Fungi incertae sedis</taxon>
        <taxon>Mucoromycota</taxon>
        <taxon>Mucoromycotina</taxon>
        <taxon>Mucoromycetes</taxon>
        <taxon>Mucorales</taxon>
        <taxon>Lichtheimiaceae</taxon>
        <taxon>Lichtheimia</taxon>
    </lineage>
</organism>
<keyword evidence="2" id="KW-0732">Signal</keyword>